<accession>A0A5B7JRU3</accession>
<protein>
    <submittedName>
        <fullName evidence="2">Uncharacterized protein</fullName>
    </submittedName>
</protein>
<feature type="compositionally biased region" description="Polar residues" evidence="1">
    <location>
        <begin position="32"/>
        <end position="49"/>
    </location>
</feature>
<evidence type="ECO:0000256" key="1">
    <source>
        <dbReference type="SAM" id="MobiDB-lite"/>
    </source>
</evidence>
<dbReference type="EMBL" id="VSRR010108877">
    <property type="protein sequence ID" value="MPC97173.1"/>
    <property type="molecule type" value="Genomic_DNA"/>
</dbReference>
<dbReference type="Proteomes" id="UP000324222">
    <property type="component" value="Unassembled WGS sequence"/>
</dbReference>
<reference evidence="2 3" key="1">
    <citation type="submission" date="2019-05" db="EMBL/GenBank/DDBJ databases">
        <title>Another draft genome of Portunus trituberculatus and its Hox gene families provides insights of decapod evolution.</title>
        <authorList>
            <person name="Jeong J.-H."/>
            <person name="Song I."/>
            <person name="Kim S."/>
            <person name="Choi T."/>
            <person name="Kim D."/>
            <person name="Ryu S."/>
            <person name="Kim W."/>
        </authorList>
    </citation>
    <scope>NUCLEOTIDE SEQUENCE [LARGE SCALE GENOMIC DNA]</scope>
    <source>
        <tissue evidence="2">Muscle</tissue>
    </source>
</reference>
<name>A0A5B7JRU3_PORTR</name>
<gene>
    <name evidence="2" type="ORF">E2C01_092471</name>
</gene>
<feature type="region of interest" description="Disordered" evidence="1">
    <location>
        <begin position="31"/>
        <end position="88"/>
    </location>
</feature>
<sequence length="88" mass="10155">MENTPALTIHKEEIPKVLMTTLLIRFCRQPPISYSSPQENNIRSSLSSGDRSRVELNQVEKRRKKRDIKTAGRHVSHASGLDWTRVEK</sequence>
<organism evidence="2 3">
    <name type="scientific">Portunus trituberculatus</name>
    <name type="common">Swimming crab</name>
    <name type="synonym">Neptunus trituberculatus</name>
    <dbReference type="NCBI Taxonomy" id="210409"/>
    <lineage>
        <taxon>Eukaryota</taxon>
        <taxon>Metazoa</taxon>
        <taxon>Ecdysozoa</taxon>
        <taxon>Arthropoda</taxon>
        <taxon>Crustacea</taxon>
        <taxon>Multicrustacea</taxon>
        <taxon>Malacostraca</taxon>
        <taxon>Eumalacostraca</taxon>
        <taxon>Eucarida</taxon>
        <taxon>Decapoda</taxon>
        <taxon>Pleocyemata</taxon>
        <taxon>Brachyura</taxon>
        <taxon>Eubrachyura</taxon>
        <taxon>Portunoidea</taxon>
        <taxon>Portunidae</taxon>
        <taxon>Portuninae</taxon>
        <taxon>Portunus</taxon>
    </lineage>
</organism>
<proteinExistence type="predicted"/>
<evidence type="ECO:0000313" key="3">
    <source>
        <dbReference type="Proteomes" id="UP000324222"/>
    </source>
</evidence>
<comment type="caution">
    <text evidence="2">The sequence shown here is derived from an EMBL/GenBank/DDBJ whole genome shotgun (WGS) entry which is preliminary data.</text>
</comment>
<feature type="compositionally biased region" description="Basic and acidic residues" evidence="1">
    <location>
        <begin position="50"/>
        <end position="60"/>
    </location>
</feature>
<keyword evidence="3" id="KW-1185">Reference proteome</keyword>
<feature type="compositionally biased region" description="Basic residues" evidence="1">
    <location>
        <begin position="61"/>
        <end position="76"/>
    </location>
</feature>
<evidence type="ECO:0000313" key="2">
    <source>
        <dbReference type="EMBL" id="MPC97173.1"/>
    </source>
</evidence>
<dbReference type="AlphaFoldDB" id="A0A5B7JRU3"/>